<dbReference type="EMBL" id="CP126664">
    <property type="protein sequence ID" value="WKA07885.1"/>
    <property type="molecule type" value="Genomic_DNA"/>
</dbReference>
<proteinExistence type="predicted"/>
<name>A0ABY9DJI8_VITVI</name>
<protein>
    <submittedName>
        <fullName evidence="1">Uncharacterized protein</fullName>
    </submittedName>
</protein>
<gene>
    <name evidence="1" type="ORF">VitviT2T_025658</name>
</gene>
<feature type="non-terminal residue" evidence="1">
    <location>
        <position position="1"/>
    </location>
</feature>
<organism evidence="1 2">
    <name type="scientific">Vitis vinifera</name>
    <name type="common">Grape</name>
    <dbReference type="NCBI Taxonomy" id="29760"/>
    <lineage>
        <taxon>Eukaryota</taxon>
        <taxon>Viridiplantae</taxon>
        <taxon>Streptophyta</taxon>
        <taxon>Embryophyta</taxon>
        <taxon>Tracheophyta</taxon>
        <taxon>Spermatophyta</taxon>
        <taxon>Magnoliopsida</taxon>
        <taxon>eudicotyledons</taxon>
        <taxon>Gunneridae</taxon>
        <taxon>Pentapetalae</taxon>
        <taxon>rosids</taxon>
        <taxon>Vitales</taxon>
        <taxon>Vitaceae</taxon>
        <taxon>Viteae</taxon>
        <taxon>Vitis</taxon>
    </lineage>
</organism>
<accession>A0ABY9DJI8</accession>
<sequence>GGLGTGADSGGAVRAADARAAVSSSWKKQGGGVRKHAYKRGVYSGPYHHLLRPHHHLSHRHWRPYLHWLDGDDYDNQIFLFLFVDYWFVI</sequence>
<evidence type="ECO:0000313" key="2">
    <source>
        <dbReference type="Proteomes" id="UP001227230"/>
    </source>
</evidence>
<dbReference type="Proteomes" id="UP001227230">
    <property type="component" value="Chromosome 17"/>
</dbReference>
<evidence type="ECO:0000313" key="1">
    <source>
        <dbReference type="EMBL" id="WKA07885.1"/>
    </source>
</evidence>
<reference evidence="1 2" key="1">
    <citation type="journal article" date="2023" name="Hortic Res">
        <title>The complete reference genome for grapevine (Vitis vinifera L.) genetics and breeding.</title>
        <authorList>
            <person name="Shi X."/>
            <person name="Cao S."/>
            <person name="Wang X."/>
            <person name="Huang S."/>
            <person name="Wang Y."/>
            <person name="Liu Z."/>
            <person name="Liu W."/>
            <person name="Leng X."/>
            <person name="Peng Y."/>
            <person name="Wang N."/>
            <person name="Wang Y."/>
            <person name="Ma Z."/>
            <person name="Xu X."/>
            <person name="Zhang F."/>
            <person name="Xue H."/>
            <person name="Zhong H."/>
            <person name="Wang Y."/>
            <person name="Zhang K."/>
            <person name="Velt A."/>
            <person name="Avia K."/>
            <person name="Holtgrawe D."/>
            <person name="Grimplet J."/>
            <person name="Matus J.T."/>
            <person name="Ware D."/>
            <person name="Wu X."/>
            <person name="Wang H."/>
            <person name="Liu C."/>
            <person name="Fang Y."/>
            <person name="Rustenholz C."/>
            <person name="Cheng Z."/>
            <person name="Xiao H."/>
            <person name="Zhou Y."/>
        </authorList>
    </citation>
    <scope>NUCLEOTIDE SEQUENCE [LARGE SCALE GENOMIC DNA]</scope>
    <source>
        <strain evidence="2">cv. Pinot noir / PN40024</strain>
        <tissue evidence="1">Leaf</tissue>
    </source>
</reference>
<keyword evidence="2" id="KW-1185">Reference proteome</keyword>